<evidence type="ECO:0000313" key="1">
    <source>
        <dbReference type="EMBL" id="NBC71838.1"/>
    </source>
</evidence>
<sequence>MNGVRESAKGRIAWQSKTSPLGKRSGLRSLRRVERRFAPEMAAYIRDELYEGWQSAVRAALAFVK</sequence>
<dbReference type="RefSeq" id="WP_161702200.1">
    <property type="nucleotide sequence ID" value="NZ_JAAAMU010000014.1"/>
</dbReference>
<dbReference type="EMBL" id="JAAAMU010000014">
    <property type="protein sequence ID" value="NBC71838.1"/>
    <property type="molecule type" value="Genomic_DNA"/>
</dbReference>
<reference evidence="1 2" key="1">
    <citation type="submission" date="2020-01" db="EMBL/GenBank/DDBJ databases">
        <title>Paenibacillus soybeanensis sp. nov. isolated from the nodules of soybean (Glycine max(L.) Merr).</title>
        <authorList>
            <person name="Wang H."/>
        </authorList>
    </citation>
    <scope>NUCLEOTIDE SEQUENCE [LARGE SCALE GENOMIC DNA]</scope>
    <source>
        <strain evidence="1 2">DSM 23054</strain>
    </source>
</reference>
<gene>
    <name evidence="1" type="ORF">GT003_22815</name>
</gene>
<comment type="caution">
    <text evidence="1">The sequence shown here is derived from an EMBL/GenBank/DDBJ whole genome shotgun (WGS) entry which is preliminary data.</text>
</comment>
<dbReference type="AlphaFoldDB" id="A0A7X5BYQ6"/>
<organism evidence="1 2">
    <name type="scientific">Paenibacillus sacheonensis</name>
    <dbReference type="NCBI Taxonomy" id="742054"/>
    <lineage>
        <taxon>Bacteria</taxon>
        <taxon>Bacillati</taxon>
        <taxon>Bacillota</taxon>
        <taxon>Bacilli</taxon>
        <taxon>Bacillales</taxon>
        <taxon>Paenibacillaceae</taxon>
        <taxon>Paenibacillus</taxon>
    </lineage>
</organism>
<proteinExistence type="predicted"/>
<protein>
    <submittedName>
        <fullName evidence="1">Uncharacterized protein</fullName>
    </submittedName>
</protein>
<dbReference type="Proteomes" id="UP000558113">
    <property type="component" value="Unassembled WGS sequence"/>
</dbReference>
<accession>A0A7X5BYQ6</accession>
<keyword evidence="2" id="KW-1185">Reference proteome</keyword>
<name>A0A7X5BYQ6_9BACL</name>
<evidence type="ECO:0000313" key="2">
    <source>
        <dbReference type="Proteomes" id="UP000558113"/>
    </source>
</evidence>